<evidence type="ECO:0000313" key="3">
    <source>
        <dbReference type="RefSeq" id="XP_034109811.1"/>
    </source>
</evidence>
<dbReference type="InterPro" id="IPR006601">
    <property type="entry name" value="Uncharacterised_DM11_DROME"/>
</dbReference>
<feature type="signal peptide" evidence="1">
    <location>
        <begin position="1"/>
        <end position="17"/>
    </location>
</feature>
<dbReference type="GeneID" id="117571679"/>
<feature type="chain" id="PRO_5028111187" evidence="1">
    <location>
        <begin position="18"/>
        <end position="197"/>
    </location>
</feature>
<gene>
    <name evidence="3" type="primary">LOC117571679</name>
</gene>
<dbReference type="Proteomes" id="UP000515160">
    <property type="component" value="Chromosome 3"/>
</dbReference>
<evidence type="ECO:0000313" key="2">
    <source>
        <dbReference type="Proteomes" id="UP000515160"/>
    </source>
</evidence>
<dbReference type="SMART" id="SM00675">
    <property type="entry name" value="DM11"/>
    <property type="match status" value="1"/>
</dbReference>
<reference evidence="3" key="1">
    <citation type="submission" date="2025-08" db="UniProtKB">
        <authorList>
            <consortium name="RefSeq"/>
        </authorList>
    </citation>
    <scope>IDENTIFICATION</scope>
    <source>
        <strain evidence="3">15112-1751.03</strain>
        <tissue evidence="3">Whole Adult</tissue>
    </source>
</reference>
<evidence type="ECO:0000256" key="1">
    <source>
        <dbReference type="SAM" id="SignalP"/>
    </source>
</evidence>
<protein>
    <submittedName>
        <fullName evidence="3">Uncharacterized protein LOC117571679</fullName>
    </submittedName>
</protein>
<proteinExistence type="predicted"/>
<organism evidence="2 3">
    <name type="scientific">Drosophila albomicans</name>
    <name type="common">Fruit fly</name>
    <dbReference type="NCBI Taxonomy" id="7291"/>
    <lineage>
        <taxon>Eukaryota</taxon>
        <taxon>Metazoa</taxon>
        <taxon>Ecdysozoa</taxon>
        <taxon>Arthropoda</taxon>
        <taxon>Hexapoda</taxon>
        <taxon>Insecta</taxon>
        <taxon>Pterygota</taxon>
        <taxon>Neoptera</taxon>
        <taxon>Endopterygota</taxon>
        <taxon>Diptera</taxon>
        <taxon>Brachycera</taxon>
        <taxon>Muscomorpha</taxon>
        <taxon>Ephydroidea</taxon>
        <taxon>Drosophilidae</taxon>
        <taxon>Drosophila</taxon>
    </lineage>
</organism>
<keyword evidence="2" id="KW-1185">Reference proteome</keyword>
<accession>A0A6P8X134</accession>
<keyword evidence="1" id="KW-0732">Signal</keyword>
<dbReference type="AlphaFoldDB" id="A0A6P8X134"/>
<dbReference type="OrthoDB" id="7975395at2759"/>
<name>A0A6P8X134_DROAB</name>
<sequence>MWIILLVMFYCCCGCLAGSVNDYKLVIDDPDVFMPCKEAPPDALDVTGLFNMDELEFALDGENIHIEGNTTLVWDIEPEDRVAVSGRLLHFERGNWEPTIFSIASNDFCSIMYDKDQYWYQYWTRYVINTEVHSKCVTHKGTVMQHEPFDLNMTFTNVRATLDGNYKFVLTLEAFDDKKVKRPTSICLEIKGDMEKL</sequence>
<dbReference type="RefSeq" id="XP_034109811.1">
    <property type="nucleotide sequence ID" value="XM_034253920.2"/>
</dbReference>